<evidence type="ECO:0000313" key="1">
    <source>
        <dbReference type="EMBL" id="KAI0523330.1"/>
    </source>
</evidence>
<name>A0A8T3BWG6_DENNO</name>
<dbReference type="AlphaFoldDB" id="A0A8T3BWG6"/>
<comment type="caution">
    <text evidence="1">The sequence shown here is derived from an EMBL/GenBank/DDBJ whole genome shotgun (WGS) entry which is preliminary data.</text>
</comment>
<accession>A0A8T3BWG6</accession>
<evidence type="ECO:0000313" key="2">
    <source>
        <dbReference type="Proteomes" id="UP000829196"/>
    </source>
</evidence>
<organism evidence="1 2">
    <name type="scientific">Dendrobium nobile</name>
    <name type="common">Orchid</name>
    <dbReference type="NCBI Taxonomy" id="94219"/>
    <lineage>
        <taxon>Eukaryota</taxon>
        <taxon>Viridiplantae</taxon>
        <taxon>Streptophyta</taxon>
        <taxon>Embryophyta</taxon>
        <taxon>Tracheophyta</taxon>
        <taxon>Spermatophyta</taxon>
        <taxon>Magnoliopsida</taxon>
        <taxon>Liliopsida</taxon>
        <taxon>Asparagales</taxon>
        <taxon>Orchidaceae</taxon>
        <taxon>Epidendroideae</taxon>
        <taxon>Malaxideae</taxon>
        <taxon>Dendrobiinae</taxon>
        <taxon>Dendrobium</taxon>
    </lineage>
</organism>
<keyword evidence="2" id="KW-1185">Reference proteome</keyword>
<reference evidence="1" key="1">
    <citation type="journal article" date="2022" name="Front. Genet.">
        <title>Chromosome-Scale Assembly of the Dendrobium nobile Genome Provides Insights Into the Molecular Mechanism of the Biosynthesis of the Medicinal Active Ingredient of Dendrobium.</title>
        <authorList>
            <person name="Xu Q."/>
            <person name="Niu S.-C."/>
            <person name="Li K.-L."/>
            <person name="Zheng P.-J."/>
            <person name="Zhang X.-J."/>
            <person name="Jia Y."/>
            <person name="Liu Y."/>
            <person name="Niu Y.-X."/>
            <person name="Yu L.-H."/>
            <person name="Chen D.-F."/>
            <person name="Zhang G.-Q."/>
        </authorList>
    </citation>
    <scope>NUCLEOTIDE SEQUENCE</scope>
    <source>
        <tissue evidence="1">Leaf</tissue>
    </source>
</reference>
<gene>
    <name evidence="1" type="ORF">KFK09_005725</name>
</gene>
<sequence>MSEVPASRISGIWQGFDRESEQSVGKSKGFPGFLRSNEIKEIYSRSTLDIFVTICSEYLQVKIFLMITVECLGTFSFRYLYLTPFSLLTSFLCDYQYVYGQLLADTHINIINIS</sequence>
<dbReference type="Proteomes" id="UP000829196">
    <property type="component" value="Unassembled WGS sequence"/>
</dbReference>
<proteinExistence type="predicted"/>
<protein>
    <submittedName>
        <fullName evidence="1">Uncharacterized protein</fullName>
    </submittedName>
</protein>
<dbReference type="EMBL" id="JAGYWB010000005">
    <property type="protein sequence ID" value="KAI0523330.1"/>
    <property type="molecule type" value="Genomic_DNA"/>
</dbReference>